<dbReference type="PROSITE" id="PS50237">
    <property type="entry name" value="HECT"/>
    <property type="match status" value="1"/>
</dbReference>
<dbReference type="PANTHER" id="PTHR11564">
    <property type="entry name" value="SIGNAL RECOGNITION PARTICLE 54K PROTEIN SRP54"/>
    <property type="match status" value="1"/>
</dbReference>
<comment type="caution">
    <text evidence="4">Lacks conserved residue(s) required for the propagation of feature annotation.</text>
</comment>
<dbReference type="InterPro" id="IPR000569">
    <property type="entry name" value="HECT_dom"/>
</dbReference>
<dbReference type="Pfam" id="PF00448">
    <property type="entry name" value="SRP54"/>
    <property type="match status" value="1"/>
</dbReference>
<evidence type="ECO:0000256" key="2">
    <source>
        <dbReference type="ARBA" id="ARBA00022786"/>
    </source>
</evidence>
<comment type="caution">
    <text evidence="6">The sequence shown here is derived from an EMBL/GenBank/DDBJ whole genome shotgun (WGS) entry which is preliminary data.</text>
</comment>
<dbReference type="SUPFAM" id="SSF52540">
    <property type="entry name" value="P-loop containing nucleoside triphosphate hydrolases"/>
    <property type="match status" value="1"/>
</dbReference>
<evidence type="ECO:0000259" key="5">
    <source>
        <dbReference type="PROSITE" id="PS50237"/>
    </source>
</evidence>
<reference evidence="7" key="2">
    <citation type="journal article" date="2017" name="J. Anim. Genet.">
        <title>Multiple reference genome sequences of hot pepper reveal the massive evolution of plant disease resistance genes by retroduplication.</title>
        <authorList>
            <person name="Kim S."/>
            <person name="Park J."/>
            <person name="Yeom S.-I."/>
            <person name="Kim Y.-M."/>
            <person name="Seo E."/>
            <person name="Kim K.-T."/>
            <person name="Kim M.-S."/>
            <person name="Lee J.M."/>
            <person name="Cheong K."/>
            <person name="Shin H.-S."/>
            <person name="Kim S.-B."/>
            <person name="Han K."/>
            <person name="Lee J."/>
            <person name="Park M."/>
            <person name="Lee H.-A."/>
            <person name="Lee H.-Y."/>
            <person name="Lee Y."/>
            <person name="Oh S."/>
            <person name="Lee J.H."/>
            <person name="Choi E."/>
            <person name="Choi E."/>
            <person name="Lee S.E."/>
            <person name="Jeon J."/>
            <person name="Kim H."/>
            <person name="Choi G."/>
            <person name="Song H."/>
            <person name="Lee J."/>
            <person name="Lee S.-C."/>
            <person name="Kwon J.-K."/>
            <person name="Lee H.-Y."/>
            <person name="Koo N."/>
            <person name="Hong Y."/>
            <person name="Kim R.W."/>
            <person name="Kang W.-H."/>
            <person name="Huh J.H."/>
            <person name="Kang B.-C."/>
            <person name="Yang T.-J."/>
            <person name="Lee Y.-H."/>
            <person name="Bennetzen J.L."/>
            <person name="Choi D."/>
        </authorList>
    </citation>
    <scope>NUCLEOTIDE SEQUENCE [LARGE SCALE GENOMIC DNA]</scope>
    <source>
        <strain evidence="7">cv. PBC81</strain>
    </source>
</reference>
<dbReference type="InterPro" id="IPR022941">
    <property type="entry name" value="SRP54"/>
</dbReference>
<dbReference type="GO" id="GO:0005525">
    <property type="term" value="F:GTP binding"/>
    <property type="evidence" value="ECO:0007669"/>
    <property type="project" value="UniProtKB-KW"/>
</dbReference>
<evidence type="ECO:0000313" key="7">
    <source>
        <dbReference type="Proteomes" id="UP000224567"/>
    </source>
</evidence>
<dbReference type="GO" id="GO:0005829">
    <property type="term" value="C:cytosol"/>
    <property type="evidence" value="ECO:0007669"/>
    <property type="project" value="TreeGrafter"/>
</dbReference>
<dbReference type="SMART" id="SM00119">
    <property type="entry name" value="HECTc"/>
    <property type="match status" value="1"/>
</dbReference>
<protein>
    <submittedName>
        <fullName evidence="6">Signal recognition particle 54 kDa protein 1</fullName>
    </submittedName>
</protein>
<dbReference type="GO" id="GO:0005786">
    <property type="term" value="C:signal recognition particle, endoplasmic reticulum targeting"/>
    <property type="evidence" value="ECO:0007669"/>
    <property type="project" value="TreeGrafter"/>
</dbReference>
<accession>A0A2G2X1H0</accession>
<dbReference type="GO" id="GO:0003924">
    <property type="term" value="F:GTPase activity"/>
    <property type="evidence" value="ECO:0007669"/>
    <property type="project" value="InterPro"/>
</dbReference>
<keyword evidence="1" id="KW-0547">Nucleotide-binding</keyword>
<dbReference type="GO" id="GO:0004842">
    <property type="term" value="F:ubiquitin-protein transferase activity"/>
    <property type="evidence" value="ECO:0007669"/>
    <property type="project" value="InterPro"/>
</dbReference>
<dbReference type="Proteomes" id="UP000224567">
    <property type="component" value="Unassembled WGS sequence"/>
</dbReference>
<dbReference type="PANTHER" id="PTHR11564:SF5">
    <property type="entry name" value="SIGNAL RECOGNITION PARTICLE SUBUNIT SRP54"/>
    <property type="match status" value="1"/>
</dbReference>
<evidence type="ECO:0000313" key="6">
    <source>
        <dbReference type="EMBL" id="PHT51337.1"/>
    </source>
</evidence>
<dbReference type="InterPro" id="IPR027417">
    <property type="entry name" value="P-loop_NTPase"/>
</dbReference>
<dbReference type="EMBL" id="MLFT02000004">
    <property type="protein sequence ID" value="PHT51337.1"/>
    <property type="molecule type" value="Genomic_DNA"/>
</dbReference>
<feature type="domain" description="HECT" evidence="5">
    <location>
        <begin position="169"/>
        <end position="272"/>
    </location>
</feature>
<dbReference type="SUPFAM" id="SSF56204">
    <property type="entry name" value="Hect, E3 ligase catalytic domain"/>
    <property type="match status" value="1"/>
</dbReference>
<evidence type="ECO:0000256" key="4">
    <source>
        <dbReference type="PROSITE-ProRule" id="PRU00104"/>
    </source>
</evidence>
<organism evidence="6 7">
    <name type="scientific">Capsicum baccatum</name>
    <name type="common">Peruvian pepper</name>
    <dbReference type="NCBI Taxonomy" id="33114"/>
    <lineage>
        <taxon>Eukaryota</taxon>
        <taxon>Viridiplantae</taxon>
        <taxon>Streptophyta</taxon>
        <taxon>Embryophyta</taxon>
        <taxon>Tracheophyta</taxon>
        <taxon>Spermatophyta</taxon>
        <taxon>Magnoliopsida</taxon>
        <taxon>eudicotyledons</taxon>
        <taxon>Gunneridae</taxon>
        <taxon>Pentapetalae</taxon>
        <taxon>asterids</taxon>
        <taxon>lamiids</taxon>
        <taxon>Solanales</taxon>
        <taxon>Solanaceae</taxon>
        <taxon>Solanoideae</taxon>
        <taxon>Capsiceae</taxon>
        <taxon>Capsicum</taxon>
    </lineage>
</organism>
<dbReference type="AlphaFoldDB" id="A0A2G2X1H0"/>
<dbReference type="GO" id="GO:0008312">
    <property type="term" value="F:7S RNA binding"/>
    <property type="evidence" value="ECO:0007669"/>
    <property type="project" value="TreeGrafter"/>
</dbReference>
<dbReference type="Gene3D" id="1.20.120.140">
    <property type="entry name" value="Signal recognition particle SRP54, nucleotide-binding domain"/>
    <property type="match status" value="1"/>
</dbReference>
<proteinExistence type="predicted"/>
<name>A0A2G2X1H0_CAPBA</name>
<dbReference type="InterPro" id="IPR000897">
    <property type="entry name" value="SRP54_GTPase_dom"/>
</dbReference>
<gene>
    <name evidence="6" type="ORF">CQW23_11084</name>
</gene>
<dbReference type="OrthoDB" id="8068875at2759"/>
<keyword evidence="3" id="KW-0342">GTP-binding</keyword>
<keyword evidence="2 4" id="KW-0833">Ubl conjugation pathway</keyword>
<evidence type="ECO:0000256" key="3">
    <source>
        <dbReference type="ARBA" id="ARBA00023134"/>
    </source>
</evidence>
<dbReference type="Pfam" id="PF00632">
    <property type="entry name" value="HECT"/>
    <property type="match status" value="1"/>
</dbReference>
<dbReference type="InterPro" id="IPR035983">
    <property type="entry name" value="Hect_E3_ubiquitin_ligase"/>
</dbReference>
<dbReference type="Gene3D" id="3.40.50.300">
    <property type="entry name" value="P-loop containing nucleotide triphosphate hydrolases"/>
    <property type="match status" value="1"/>
</dbReference>
<dbReference type="GO" id="GO:0030942">
    <property type="term" value="F:endoplasmic reticulum signal peptide binding"/>
    <property type="evidence" value="ECO:0007669"/>
    <property type="project" value="TreeGrafter"/>
</dbReference>
<dbReference type="Gene3D" id="3.90.1750.10">
    <property type="entry name" value="Hect, E3 ligase catalytic domains"/>
    <property type="match status" value="1"/>
</dbReference>
<evidence type="ECO:0000256" key="1">
    <source>
        <dbReference type="ARBA" id="ARBA00022741"/>
    </source>
</evidence>
<dbReference type="GO" id="GO:0006616">
    <property type="term" value="P:SRP-dependent cotranslational protein targeting to membrane, translocation"/>
    <property type="evidence" value="ECO:0007669"/>
    <property type="project" value="TreeGrafter"/>
</dbReference>
<reference evidence="6 7" key="1">
    <citation type="journal article" date="2017" name="Genome Biol.">
        <title>New reference genome sequences of hot pepper reveal the massive evolution of plant disease-resistance genes by retroduplication.</title>
        <authorList>
            <person name="Kim S."/>
            <person name="Park J."/>
            <person name="Yeom S.I."/>
            <person name="Kim Y.M."/>
            <person name="Seo E."/>
            <person name="Kim K.T."/>
            <person name="Kim M.S."/>
            <person name="Lee J.M."/>
            <person name="Cheong K."/>
            <person name="Shin H.S."/>
            <person name="Kim S.B."/>
            <person name="Han K."/>
            <person name="Lee J."/>
            <person name="Park M."/>
            <person name="Lee H.A."/>
            <person name="Lee H.Y."/>
            <person name="Lee Y."/>
            <person name="Oh S."/>
            <person name="Lee J.H."/>
            <person name="Choi E."/>
            <person name="Choi E."/>
            <person name="Lee S.E."/>
            <person name="Jeon J."/>
            <person name="Kim H."/>
            <person name="Choi G."/>
            <person name="Song H."/>
            <person name="Lee J."/>
            <person name="Lee S.C."/>
            <person name="Kwon J.K."/>
            <person name="Lee H.Y."/>
            <person name="Koo N."/>
            <person name="Hong Y."/>
            <person name="Kim R.W."/>
            <person name="Kang W.H."/>
            <person name="Huh J.H."/>
            <person name="Kang B.C."/>
            <person name="Yang T.J."/>
            <person name="Lee Y.H."/>
            <person name="Bennetzen J.L."/>
            <person name="Choi D."/>
        </authorList>
    </citation>
    <scope>NUCLEOTIDE SEQUENCE [LARGE SCALE GENOMIC DNA]</scope>
    <source>
        <strain evidence="7">cv. PBC81</strain>
    </source>
</reference>
<keyword evidence="7" id="KW-1185">Reference proteome</keyword>
<dbReference type="InterPro" id="IPR042101">
    <property type="entry name" value="SRP54_N_sf"/>
</dbReference>
<dbReference type="STRING" id="33114.A0A2G2X1H0"/>
<sequence>MTPSSSAVSGGGFSAPSIHPSSKLAARAVRTLSAQAGVSLLPKLQENIVFSIEIDRSRILSESYDFVMNASRDMLMANLTTQFNGDADGGNGVTREWFGTLFEAIFTSANIGVGRCLRFPRIYEFTGIMIALALIHGIPIGICLDKVVFEMMAGNEMDQKFIWEVHGVEQELCENGSTTVVGKENRTRFVELLIQRRIAEPISQMVYEIVTGFSRITDSLESTQSFFKKIDFPELDQLLLGNTIISVDEIRTDLKGFEPNDNVVIWFWQVLRHSLGVQLLSKHSRACKLDLTVAVYNELCKIFDSGKPSFAPQKGKPSVVLFVGLQGSGKTTTCTKYAYHHQKMGWKPALVYADTSRAGAFDQLKQNATRAKVPFYGRHILF</sequence>